<dbReference type="PANTHER" id="PTHR11559">
    <property type="entry name" value="CARBOXYLESTERASE"/>
    <property type="match status" value="1"/>
</dbReference>
<dbReference type="Pfam" id="PF00135">
    <property type="entry name" value="COesterase"/>
    <property type="match status" value="1"/>
</dbReference>
<keyword evidence="7" id="KW-1185">Reference proteome</keyword>
<dbReference type="SUPFAM" id="SSF53474">
    <property type="entry name" value="alpha/beta-Hydrolases"/>
    <property type="match status" value="1"/>
</dbReference>
<dbReference type="InterPro" id="IPR050309">
    <property type="entry name" value="Type-B_Carboxylest/Lipase"/>
</dbReference>
<dbReference type="InterPro" id="IPR029058">
    <property type="entry name" value="AB_hydrolase_fold"/>
</dbReference>
<protein>
    <recommendedName>
        <fullName evidence="3">Carboxylic ester hydrolase</fullName>
        <ecNumber evidence="3">3.1.1.-</ecNumber>
    </recommendedName>
</protein>
<dbReference type="Proteomes" id="UP001597058">
    <property type="component" value="Unassembled WGS sequence"/>
</dbReference>
<name>A0ABW3XBF8_9ACTN</name>
<gene>
    <name evidence="6" type="ORF">ACFQ5X_07010</name>
</gene>
<evidence type="ECO:0000256" key="3">
    <source>
        <dbReference type="RuleBase" id="RU361235"/>
    </source>
</evidence>
<evidence type="ECO:0000313" key="6">
    <source>
        <dbReference type="EMBL" id="MFD1305593.1"/>
    </source>
</evidence>
<evidence type="ECO:0000256" key="2">
    <source>
        <dbReference type="ARBA" id="ARBA00022801"/>
    </source>
</evidence>
<dbReference type="EMBL" id="JBHTMM010000006">
    <property type="protein sequence ID" value="MFD1305593.1"/>
    <property type="molecule type" value="Genomic_DNA"/>
</dbReference>
<dbReference type="InterPro" id="IPR019826">
    <property type="entry name" value="Carboxylesterase_B_AS"/>
</dbReference>
<comment type="caution">
    <text evidence="6">The sequence shown here is derived from an EMBL/GenBank/DDBJ whole genome shotgun (WGS) entry which is preliminary data.</text>
</comment>
<feature type="domain" description="Carboxylesterase type B" evidence="5">
    <location>
        <begin position="57"/>
        <end position="503"/>
    </location>
</feature>
<evidence type="ECO:0000256" key="4">
    <source>
        <dbReference type="SAM" id="MobiDB-lite"/>
    </source>
</evidence>
<dbReference type="Gene3D" id="3.40.50.1820">
    <property type="entry name" value="alpha/beta hydrolase"/>
    <property type="match status" value="1"/>
</dbReference>
<accession>A0ABW3XBF8</accession>
<keyword evidence="2 3" id="KW-0378">Hydrolase</keyword>
<evidence type="ECO:0000259" key="5">
    <source>
        <dbReference type="Pfam" id="PF00135"/>
    </source>
</evidence>
<dbReference type="EC" id="3.1.1.-" evidence="3"/>
<evidence type="ECO:0000256" key="1">
    <source>
        <dbReference type="ARBA" id="ARBA00005964"/>
    </source>
</evidence>
<sequence length="512" mass="53546">MSTAAVSGPRFPRGGNHCLPSPGAGTLTDGPSAGRSDRGGTVTGRGQDTRGPVAESVEIDVRAGRLRGRRTGAVDEFLGVPYAAAPVGPRRLRPPEPAPAWVGVRDATRFGAASPQPGSARARVLQGDPGVTGEDCLSLNVWTPADAPPDLPVLVWVHGGAFTNGAGSVPALHGRLLSEAASAVVVTVNYRLGALGFACHDSLGAGTANLGLRDLVAALEWVHENVAVFGGDPGRVTLAGESAGSMCVALLSLSPAYRHLFAQVALHSGVPSLQSPAASERAVEALATRLGVRVSALRSVPGAHILTATRDIAPDHRFWPTATGWLASPLAGLQSAAPARPTLISTTADEGTFFFIDDEWPEDVSRDKALSVVTAMLGPDAAKRYAEAAQPARPLSTAAAAITERLYTEPADRWADRAATAGSTVFRAEYAHPSPAWEGRLGATHTVDVPLLFGTFAAPEFAVLYESDVRAPELSSTVRRAWSRFLHTGSPATAGYPWRPWSPDDSCLRRFL</sequence>
<evidence type="ECO:0000313" key="7">
    <source>
        <dbReference type="Proteomes" id="UP001597058"/>
    </source>
</evidence>
<comment type="similarity">
    <text evidence="1 3">Belongs to the type-B carboxylesterase/lipase family.</text>
</comment>
<feature type="region of interest" description="Disordered" evidence="4">
    <location>
        <begin position="1"/>
        <end position="56"/>
    </location>
</feature>
<proteinExistence type="inferred from homology"/>
<organism evidence="6 7">
    <name type="scientific">Streptomyces kaempferi</name>
    <dbReference type="NCBI Taxonomy" id="333725"/>
    <lineage>
        <taxon>Bacteria</taxon>
        <taxon>Bacillati</taxon>
        <taxon>Actinomycetota</taxon>
        <taxon>Actinomycetes</taxon>
        <taxon>Kitasatosporales</taxon>
        <taxon>Streptomycetaceae</taxon>
        <taxon>Streptomyces</taxon>
    </lineage>
</organism>
<dbReference type="PROSITE" id="PS00122">
    <property type="entry name" value="CARBOXYLESTERASE_B_1"/>
    <property type="match status" value="1"/>
</dbReference>
<dbReference type="RefSeq" id="WP_365768176.1">
    <property type="nucleotide sequence ID" value="NZ_JBHSKH010000026.1"/>
</dbReference>
<dbReference type="InterPro" id="IPR002018">
    <property type="entry name" value="CarbesteraseB"/>
</dbReference>
<reference evidence="7" key="1">
    <citation type="journal article" date="2019" name="Int. J. Syst. Evol. Microbiol.">
        <title>The Global Catalogue of Microorganisms (GCM) 10K type strain sequencing project: providing services to taxonomists for standard genome sequencing and annotation.</title>
        <authorList>
            <consortium name="The Broad Institute Genomics Platform"/>
            <consortium name="The Broad Institute Genome Sequencing Center for Infectious Disease"/>
            <person name="Wu L."/>
            <person name="Ma J."/>
        </authorList>
    </citation>
    <scope>NUCLEOTIDE SEQUENCE [LARGE SCALE GENOMIC DNA]</scope>
    <source>
        <strain evidence="7">CGMCC 4.7020</strain>
    </source>
</reference>